<evidence type="ECO:0000313" key="2">
    <source>
        <dbReference type="Proteomes" id="UP000434052"/>
    </source>
</evidence>
<dbReference type="EMBL" id="QMIF01000113">
    <property type="protein sequence ID" value="TVM28474.1"/>
    <property type="molecule type" value="Genomic_DNA"/>
</dbReference>
<feature type="non-terminal residue" evidence="1">
    <location>
        <position position="61"/>
    </location>
</feature>
<evidence type="ECO:0000313" key="1">
    <source>
        <dbReference type="EMBL" id="TVM28474.1"/>
    </source>
</evidence>
<dbReference type="Proteomes" id="UP000434052">
    <property type="component" value="Unassembled WGS sequence"/>
</dbReference>
<name>A0A6P1ZDX0_9BACT</name>
<comment type="caution">
    <text evidence="1">The sequence shown here is derived from an EMBL/GenBank/DDBJ whole genome shotgun (WGS) entry which is preliminary data.</text>
</comment>
<gene>
    <name evidence="1" type="ORF">DQK91_22285</name>
</gene>
<proteinExistence type="predicted"/>
<dbReference type="SUPFAM" id="SSF63380">
    <property type="entry name" value="Riboflavin synthase domain-like"/>
    <property type="match status" value="1"/>
</dbReference>
<protein>
    <submittedName>
        <fullName evidence="1">Sulfide/dihydroorotate dehydrogenase-like FAD/NAD-binding protein</fullName>
    </submittedName>
</protein>
<reference evidence="1 2" key="1">
    <citation type="submission" date="2018-06" db="EMBL/GenBank/DDBJ databases">
        <title>Complete genome of Desulfovibrio marinus P48SEP.</title>
        <authorList>
            <person name="Crispim J.S."/>
            <person name="Vidigal P.M.P."/>
            <person name="Silva L.C.F."/>
            <person name="Araujo L.C."/>
            <person name="Laguardia C.N."/>
            <person name="Dias R.S."/>
            <person name="Sousa M.P."/>
            <person name="Paula S.O."/>
            <person name="Silva C."/>
        </authorList>
    </citation>
    <scope>NUCLEOTIDE SEQUENCE [LARGE SCALE GENOMIC DNA]</scope>
    <source>
        <strain evidence="1 2">P48SEP</strain>
    </source>
</reference>
<accession>A0A6P1ZDX0</accession>
<dbReference type="InterPro" id="IPR017938">
    <property type="entry name" value="Riboflavin_synthase-like_b-brl"/>
</dbReference>
<dbReference type="Gene3D" id="2.40.30.10">
    <property type="entry name" value="Translation factors"/>
    <property type="match status" value="1"/>
</dbReference>
<dbReference type="AlphaFoldDB" id="A0A6P1ZDX0"/>
<organism evidence="1 2">
    <name type="scientific">Oceanidesulfovibrio marinus</name>
    <dbReference type="NCBI Taxonomy" id="370038"/>
    <lineage>
        <taxon>Bacteria</taxon>
        <taxon>Pseudomonadati</taxon>
        <taxon>Thermodesulfobacteriota</taxon>
        <taxon>Desulfovibrionia</taxon>
        <taxon>Desulfovibrionales</taxon>
        <taxon>Desulfovibrionaceae</taxon>
        <taxon>Oceanidesulfovibrio</taxon>
    </lineage>
</organism>
<sequence>MTGQTSKILIHAPNIACKALPGYFVILRNAQEGERNPLIIADTDTEAGTITIVYLVMGKTT</sequence>